<dbReference type="AlphaFoldDB" id="V8G8T5"/>
<evidence type="ECO:0000256" key="1">
    <source>
        <dbReference type="SAM" id="MobiDB-lite"/>
    </source>
</evidence>
<name>V8G8T5_9BURK</name>
<evidence type="ECO:0000313" key="3">
    <source>
        <dbReference type="Proteomes" id="UP000018766"/>
    </source>
</evidence>
<reference evidence="2 3" key="1">
    <citation type="submission" date="2013-11" db="EMBL/GenBank/DDBJ databases">
        <title>Genomic analysis of Pelistega sp. HM-7.</title>
        <authorList>
            <person name="Kumbhare S.V."/>
            <person name="Shetty S.A."/>
            <person name="Sharma O."/>
            <person name="Dhotre D.P."/>
        </authorList>
    </citation>
    <scope>NUCLEOTIDE SEQUENCE [LARGE SCALE GENOMIC DNA]</scope>
    <source>
        <strain evidence="2 3">HM-7</strain>
    </source>
</reference>
<protein>
    <recommendedName>
        <fullName evidence="4">NERD domain-containing protein</fullName>
    </recommendedName>
</protein>
<evidence type="ECO:0000313" key="2">
    <source>
        <dbReference type="EMBL" id="ETD72835.1"/>
    </source>
</evidence>
<accession>V8G8T5</accession>
<organism evidence="2 3">
    <name type="scientific">Pelistega indica</name>
    <dbReference type="NCBI Taxonomy" id="1414851"/>
    <lineage>
        <taxon>Bacteria</taxon>
        <taxon>Pseudomonadati</taxon>
        <taxon>Pseudomonadota</taxon>
        <taxon>Betaproteobacteria</taxon>
        <taxon>Burkholderiales</taxon>
        <taxon>Alcaligenaceae</taxon>
        <taxon>Pelistega</taxon>
    </lineage>
</organism>
<dbReference type="EMBL" id="AYSV01000015">
    <property type="protein sequence ID" value="ETD72835.1"/>
    <property type="molecule type" value="Genomic_DNA"/>
</dbReference>
<keyword evidence="3" id="KW-1185">Reference proteome</keyword>
<evidence type="ECO:0008006" key="4">
    <source>
        <dbReference type="Google" id="ProtNLM"/>
    </source>
</evidence>
<proteinExistence type="predicted"/>
<sequence>MIMKVNNSRIRADIVASDGNGGIHVFEVKHGKGRLTKNQEKAEVFDMDSPSNTCERGGGSHRPSQGKGSDFILDTRNRPGLGNKGQKFKDTTFHILKYR</sequence>
<gene>
    <name evidence="2" type="ORF">V757_01885</name>
</gene>
<dbReference type="Proteomes" id="UP000018766">
    <property type="component" value="Unassembled WGS sequence"/>
</dbReference>
<feature type="region of interest" description="Disordered" evidence="1">
    <location>
        <begin position="47"/>
        <end position="86"/>
    </location>
</feature>
<comment type="caution">
    <text evidence="2">The sequence shown here is derived from an EMBL/GenBank/DDBJ whole genome shotgun (WGS) entry which is preliminary data.</text>
</comment>